<protein>
    <submittedName>
        <fullName evidence="3">Glycosyltransferase involved in cell wall biosynthesis</fullName>
    </submittedName>
</protein>
<gene>
    <name evidence="3" type="ORF">B0G85_1768</name>
</gene>
<dbReference type="OrthoDB" id="509705at2"/>
<dbReference type="Pfam" id="PF00534">
    <property type="entry name" value="Glycos_transf_1"/>
    <property type="match status" value="1"/>
</dbReference>
<dbReference type="AlphaFoldDB" id="A0A2M8VJI8"/>
<dbReference type="Gene3D" id="3.40.50.2000">
    <property type="entry name" value="Glycogen Phosphorylase B"/>
    <property type="match status" value="2"/>
</dbReference>
<evidence type="ECO:0000313" key="4">
    <source>
        <dbReference type="Proteomes" id="UP000229366"/>
    </source>
</evidence>
<dbReference type="CDD" id="cd03801">
    <property type="entry name" value="GT4_PimA-like"/>
    <property type="match status" value="1"/>
</dbReference>
<dbReference type="Pfam" id="PF13439">
    <property type="entry name" value="Glyco_transf_4"/>
    <property type="match status" value="1"/>
</dbReference>
<feature type="domain" description="Glycosyltransferase subfamily 4-like N-terminal" evidence="2">
    <location>
        <begin position="24"/>
        <end position="232"/>
    </location>
</feature>
<dbReference type="InterPro" id="IPR050194">
    <property type="entry name" value="Glycosyltransferase_grp1"/>
</dbReference>
<organism evidence="3 4">
    <name type="scientific">Polynucleobacter brandtiae</name>
    <dbReference type="NCBI Taxonomy" id="1938816"/>
    <lineage>
        <taxon>Bacteria</taxon>
        <taxon>Pseudomonadati</taxon>
        <taxon>Pseudomonadota</taxon>
        <taxon>Betaproteobacteria</taxon>
        <taxon>Burkholderiales</taxon>
        <taxon>Burkholderiaceae</taxon>
        <taxon>Polynucleobacter</taxon>
    </lineage>
</organism>
<dbReference type="SUPFAM" id="SSF53756">
    <property type="entry name" value="UDP-Glycosyltransferase/glycogen phosphorylase"/>
    <property type="match status" value="1"/>
</dbReference>
<comment type="caution">
    <text evidence="3">The sequence shown here is derived from an EMBL/GenBank/DDBJ whole genome shotgun (WGS) entry which is preliminary data.</text>
</comment>
<dbReference type="EMBL" id="PGTX01000004">
    <property type="protein sequence ID" value="PJI77165.1"/>
    <property type="molecule type" value="Genomic_DNA"/>
</dbReference>
<evidence type="ECO:0000313" key="3">
    <source>
        <dbReference type="EMBL" id="PJI77165.1"/>
    </source>
</evidence>
<dbReference type="PANTHER" id="PTHR45947:SF13">
    <property type="entry name" value="TRANSFERASE"/>
    <property type="match status" value="1"/>
</dbReference>
<evidence type="ECO:0000259" key="1">
    <source>
        <dbReference type="Pfam" id="PF00534"/>
    </source>
</evidence>
<accession>A0A2M8VJI8</accession>
<keyword evidence="3" id="KW-0808">Transferase</keyword>
<reference evidence="3 4" key="1">
    <citation type="submission" date="2017-11" db="EMBL/GenBank/DDBJ databases">
        <title>Genomic Encyclopedia of Type Strains, Phase III (KMG-III): the genomes of soil and plant-associated and newly described type strains.</title>
        <authorList>
            <person name="Whitman W."/>
        </authorList>
    </citation>
    <scope>NUCLEOTIDE SEQUENCE [LARGE SCALE GENOMIC DNA]</scope>
    <source>
        <strain evidence="3 4">UB-Domo-W1</strain>
    </source>
</reference>
<proteinExistence type="predicted"/>
<dbReference type="InterPro" id="IPR001296">
    <property type="entry name" value="Glyco_trans_1"/>
</dbReference>
<keyword evidence="4" id="KW-1185">Reference proteome</keyword>
<dbReference type="GO" id="GO:0016757">
    <property type="term" value="F:glycosyltransferase activity"/>
    <property type="evidence" value="ECO:0007669"/>
    <property type="project" value="InterPro"/>
</dbReference>
<dbReference type="PANTHER" id="PTHR45947">
    <property type="entry name" value="SULFOQUINOVOSYL TRANSFERASE SQD2"/>
    <property type="match status" value="1"/>
</dbReference>
<dbReference type="Proteomes" id="UP000229366">
    <property type="component" value="Unassembled WGS sequence"/>
</dbReference>
<dbReference type="InterPro" id="IPR028098">
    <property type="entry name" value="Glyco_trans_4-like_N"/>
</dbReference>
<sequence>MTVELEKKNKIQLIVLTDYAYINGGASQVALSSLNYLADSGVDVRLVAAVGPIDASINRDKVLVTCFEGVDLLGDALRFRSAVNGLWNYKHKRNLELILKEYSPVNSVIHIHTWVKSLSSSVIKACIDHGFKVVLTLHDYFLVCPNGGLYNYPKGEHCTVPPMSLSCLSTNCDSRSYAHKLWRYTRQLIQENIAHIPNEVKNYICVSSYSEALVSPYLPEGANVFRIPNPITIKKLPNLPPSLSSSFIYVGRFSPEKGATLFAQAADALKISATFVGLGSEEDRIRTLCPSAKFLGWLDSNGVLGAVKSSRALIFPSICHETQGLTVAESAALGIPAIVSDGCAARELIVDGVTGLLFKSGDLVDLIDKIKMLDENPSFADELGGNAYVKYWGSPSSLEKHVASLLFCYENIIYGSS</sequence>
<evidence type="ECO:0000259" key="2">
    <source>
        <dbReference type="Pfam" id="PF13439"/>
    </source>
</evidence>
<name>A0A2M8VJI8_9BURK</name>
<feature type="domain" description="Glycosyl transferase family 1" evidence="1">
    <location>
        <begin position="247"/>
        <end position="388"/>
    </location>
</feature>